<evidence type="ECO:0000256" key="3">
    <source>
        <dbReference type="SAM" id="MobiDB-lite"/>
    </source>
</evidence>
<evidence type="ECO:0000259" key="4">
    <source>
        <dbReference type="PROSITE" id="PS50897"/>
    </source>
</evidence>
<reference evidence="5" key="1">
    <citation type="submission" date="2019-12" db="EMBL/GenBank/DDBJ databases">
        <authorList>
            <person name="Scholes J."/>
        </authorList>
    </citation>
    <scope>NUCLEOTIDE SEQUENCE</scope>
</reference>
<dbReference type="AlphaFoldDB" id="A0A9N7R1P9"/>
<keyword evidence="1" id="KW-0853">WD repeat</keyword>
<feature type="region of interest" description="Disordered" evidence="3">
    <location>
        <begin position="579"/>
        <end position="633"/>
    </location>
</feature>
<dbReference type="SMART" id="SM00320">
    <property type="entry name" value="WD40"/>
    <property type="match status" value="6"/>
</dbReference>
<dbReference type="InterPro" id="IPR001680">
    <property type="entry name" value="WD40_rpt"/>
</dbReference>
<dbReference type="PANTHER" id="PTHR22838:SF0">
    <property type="entry name" value="WD REPEAT-CONTAINING PROTEIN 26"/>
    <property type="match status" value="1"/>
</dbReference>
<dbReference type="PROSITE" id="PS50897">
    <property type="entry name" value="CTLH"/>
    <property type="match status" value="1"/>
</dbReference>
<dbReference type="Proteomes" id="UP001153555">
    <property type="component" value="Unassembled WGS sequence"/>
</dbReference>
<feature type="compositionally biased region" description="Basic and acidic residues" evidence="3">
    <location>
        <begin position="623"/>
        <end position="633"/>
    </location>
</feature>
<dbReference type="EMBL" id="CACSLK010000214">
    <property type="protein sequence ID" value="CAA0805995.1"/>
    <property type="molecule type" value="Genomic_DNA"/>
</dbReference>
<accession>A0A9N7R1P9</accession>
<name>A0A9N7R1P9_STRHE</name>
<protein>
    <submittedName>
        <fullName evidence="5">Transducin family protein / WD-40 repeat family protein</fullName>
    </submittedName>
</protein>
<evidence type="ECO:0000256" key="2">
    <source>
        <dbReference type="ARBA" id="ARBA00022737"/>
    </source>
</evidence>
<dbReference type="PANTHER" id="PTHR22838">
    <property type="entry name" value="WD REPEAT PROTEIN 26-RELATED"/>
    <property type="match status" value="1"/>
</dbReference>
<feature type="domain" description="CTLH" evidence="4">
    <location>
        <begin position="101"/>
        <end position="157"/>
    </location>
</feature>
<dbReference type="Gene3D" id="2.130.10.10">
    <property type="entry name" value="YVTN repeat-like/Quinoprotein amine dehydrogenase"/>
    <property type="match status" value="2"/>
</dbReference>
<dbReference type="InterPro" id="IPR051350">
    <property type="entry name" value="WD_repeat-ST_regulator"/>
</dbReference>
<dbReference type="OrthoDB" id="972532at2759"/>
<organism evidence="5 6">
    <name type="scientific">Striga hermonthica</name>
    <name type="common">Purple witchweed</name>
    <name type="synonym">Buchnera hermonthica</name>
    <dbReference type="NCBI Taxonomy" id="68872"/>
    <lineage>
        <taxon>Eukaryota</taxon>
        <taxon>Viridiplantae</taxon>
        <taxon>Streptophyta</taxon>
        <taxon>Embryophyta</taxon>
        <taxon>Tracheophyta</taxon>
        <taxon>Spermatophyta</taxon>
        <taxon>Magnoliopsida</taxon>
        <taxon>eudicotyledons</taxon>
        <taxon>Gunneridae</taxon>
        <taxon>Pentapetalae</taxon>
        <taxon>asterids</taxon>
        <taxon>lamiids</taxon>
        <taxon>Lamiales</taxon>
        <taxon>Orobanchaceae</taxon>
        <taxon>Buchnereae</taxon>
        <taxon>Striga</taxon>
    </lineage>
</organism>
<sequence>MPREKTAMKKVKRVEIWNSFRLLELRRLRMASSSVVLRSRKAREMDLVVWGGAADDEGNDGWHGMISKEEFVRVVEAALVSLGFSDTMLAFYKEMRNKLGFLKPSNKFREHIIEGNWAEASELVGQMDMSDVDRARVLIKIQEQNFRELLKVGRKVDCMSVFYQMTKLGLDEEKTVQLLQLFSNPEHDMPPDRKILLKEVGKLLPPGIILDNRLIELLEQALSHQKESCIYHNTPLKKMSLFRDHLCADNRIPSKLQQVLTRHVHRTRADYDTINALQFSRNGVFLASCAGRDAIIWGVQGLHVSFLRHLTGHGCFIINDICWNTKDTEVLTCAEDGAKRWDVFTGECLSTFNKRGMIRCVWVDDGVFTAHWLGITMWSVYGEELNRWDMKGESWSVRGQDLRGEVKIWEMKGDNLLIPFIGSTLRKEVVYAQEDSTITLLGWETGKVRTVMENGKKVISVALSMDSKFLLVSLDNNTVNLWNIDGRTKHMKMFHDDEMQDIDCGVCFGGCNEAFVACANIDSRVRIWHRSSGELVATLRSIDGGEPERRVAWNPVIPTMLVSGGDDRVIRPTTVTRRIGADEPRPPRRANRARRWTADPDSVTRLPSPAPATNAINPAPQQHHRDAEIPATP</sequence>
<feature type="compositionally biased region" description="Low complexity" evidence="3">
    <location>
        <begin position="611"/>
        <end position="620"/>
    </location>
</feature>
<evidence type="ECO:0000256" key="1">
    <source>
        <dbReference type="ARBA" id="ARBA00022574"/>
    </source>
</evidence>
<evidence type="ECO:0000313" key="6">
    <source>
        <dbReference type="Proteomes" id="UP001153555"/>
    </source>
</evidence>
<dbReference type="InterPro" id="IPR006595">
    <property type="entry name" value="CTLH_C"/>
</dbReference>
<comment type="caution">
    <text evidence="5">The sequence shown here is derived from an EMBL/GenBank/DDBJ whole genome shotgun (WGS) entry which is preliminary data.</text>
</comment>
<keyword evidence="2" id="KW-0677">Repeat</keyword>
<dbReference type="InterPro" id="IPR015943">
    <property type="entry name" value="WD40/YVTN_repeat-like_dom_sf"/>
</dbReference>
<dbReference type="InterPro" id="IPR036322">
    <property type="entry name" value="WD40_repeat_dom_sf"/>
</dbReference>
<dbReference type="Pfam" id="PF00400">
    <property type="entry name" value="WD40"/>
    <property type="match status" value="1"/>
</dbReference>
<proteinExistence type="predicted"/>
<evidence type="ECO:0000313" key="5">
    <source>
        <dbReference type="EMBL" id="CAA0805995.1"/>
    </source>
</evidence>
<dbReference type="SUPFAM" id="SSF50978">
    <property type="entry name" value="WD40 repeat-like"/>
    <property type="match status" value="1"/>
</dbReference>
<keyword evidence="6" id="KW-1185">Reference proteome</keyword>
<gene>
    <name evidence="5" type="ORF">SHERM_00900</name>
</gene>